<dbReference type="InterPro" id="IPR006143">
    <property type="entry name" value="RND_pump_MFP"/>
</dbReference>
<dbReference type="Gene3D" id="2.40.30.170">
    <property type="match status" value="1"/>
</dbReference>
<evidence type="ECO:0000259" key="4">
    <source>
        <dbReference type="Pfam" id="PF25989"/>
    </source>
</evidence>
<dbReference type="InterPro" id="IPR058637">
    <property type="entry name" value="YknX-like_C"/>
</dbReference>
<dbReference type="PANTHER" id="PTHR30469">
    <property type="entry name" value="MULTIDRUG RESISTANCE PROTEIN MDTA"/>
    <property type="match status" value="1"/>
</dbReference>
<proteinExistence type="inferred from homology"/>
<dbReference type="GO" id="GO:1990281">
    <property type="term" value="C:efflux pump complex"/>
    <property type="evidence" value="ECO:0007669"/>
    <property type="project" value="TreeGrafter"/>
</dbReference>
<feature type="domain" description="CzcB-like barrel-sandwich hybrid" evidence="3">
    <location>
        <begin position="78"/>
        <end position="203"/>
    </location>
</feature>
<feature type="domain" description="CusB-like beta-barrel" evidence="2">
    <location>
        <begin position="212"/>
        <end position="280"/>
    </location>
</feature>
<dbReference type="Proteomes" id="UP000595564">
    <property type="component" value="Chromosome"/>
</dbReference>
<dbReference type="SUPFAM" id="SSF111369">
    <property type="entry name" value="HlyD-like secretion proteins"/>
    <property type="match status" value="1"/>
</dbReference>
<dbReference type="EMBL" id="AP017470">
    <property type="protein sequence ID" value="BBB32725.1"/>
    <property type="molecule type" value="Genomic_DNA"/>
</dbReference>
<dbReference type="PANTHER" id="PTHR30469:SF15">
    <property type="entry name" value="HLYD FAMILY OF SECRETION PROTEINS"/>
    <property type="match status" value="1"/>
</dbReference>
<name>A0A7R6SYK0_9BACT</name>
<protein>
    <submittedName>
        <fullName evidence="5">HlyD family secretion protein</fullName>
    </submittedName>
</protein>
<evidence type="ECO:0000259" key="3">
    <source>
        <dbReference type="Pfam" id="PF25973"/>
    </source>
</evidence>
<keyword evidence="6" id="KW-1185">Reference proteome</keyword>
<dbReference type="AlphaFoldDB" id="A0A7R6SYK0"/>
<dbReference type="GO" id="GO:0015562">
    <property type="term" value="F:efflux transmembrane transporter activity"/>
    <property type="evidence" value="ECO:0007669"/>
    <property type="project" value="TreeGrafter"/>
</dbReference>
<evidence type="ECO:0000313" key="6">
    <source>
        <dbReference type="Proteomes" id="UP000595564"/>
    </source>
</evidence>
<dbReference type="Pfam" id="PF25973">
    <property type="entry name" value="BSH_CzcB"/>
    <property type="match status" value="1"/>
</dbReference>
<dbReference type="Gene3D" id="1.10.287.470">
    <property type="entry name" value="Helix hairpin bin"/>
    <property type="match status" value="1"/>
</dbReference>
<reference evidence="5 6" key="1">
    <citation type="journal article" date="2012" name="Extremophiles">
        <title>Thermotomaculum hydrothermale gen. nov., sp. nov., a novel heterotrophic thermophile within the phylum Acidobacteria from a deep-sea hydrothermal vent chimney in the Southern Okinawa Trough.</title>
        <authorList>
            <person name="Izumi H."/>
            <person name="Nunoura T."/>
            <person name="Miyazaki M."/>
            <person name="Mino S."/>
            <person name="Toki T."/>
            <person name="Takai K."/>
            <person name="Sako Y."/>
            <person name="Sawabe T."/>
            <person name="Nakagawa S."/>
        </authorList>
    </citation>
    <scope>NUCLEOTIDE SEQUENCE [LARGE SCALE GENOMIC DNA]</scope>
    <source>
        <strain evidence="5 6">AC55</strain>
    </source>
</reference>
<feature type="domain" description="YknX-like C-terminal permuted SH3-like" evidence="4">
    <location>
        <begin position="288"/>
        <end position="358"/>
    </location>
</feature>
<dbReference type="Gene3D" id="2.40.50.100">
    <property type="match status" value="1"/>
</dbReference>
<dbReference type="KEGG" id="thyd:TTHT_1196"/>
<dbReference type="InterPro" id="IPR058792">
    <property type="entry name" value="Beta-barrel_RND_2"/>
</dbReference>
<dbReference type="NCBIfam" id="TIGR01730">
    <property type="entry name" value="RND_mfp"/>
    <property type="match status" value="1"/>
</dbReference>
<dbReference type="Gene3D" id="2.40.420.20">
    <property type="match status" value="1"/>
</dbReference>
<dbReference type="Pfam" id="PF25954">
    <property type="entry name" value="Beta-barrel_RND_2"/>
    <property type="match status" value="1"/>
</dbReference>
<gene>
    <name evidence="5" type="ORF">TTHT_1196</name>
</gene>
<organism evidence="5 6">
    <name type="scientific">Thermotomaculum hydrothermale</name>
    <dbReference type="NCBI Taxonomy" id="981385"/>
    <lineage>
        <taxon>Bacteria</taxon>
        <taxon>Pseudomonadati</taxon>
        <taxon>Acidobacteriota</taxon>
        <taxon>Holophagae</taxon>
        <taxon>Thermotomaculales</taxon>
        <taxon>Thermotomaculaceae</taxon>
        <taxon>Thermotomaculum</taxon>
    </lineage>
</organism>
<accession>A0A7R6SYK0</accession>
<sequence length="363" mass="41278">MGVEVKKGFVEKLLLVFVAMILTVSISGCRGKRDFKKWNKDKKDIKKTAVPVKVEKLKIGDISSFILSSSTIQAEYSVDVVVETSGIVEKIFYDEGDNVKKGDVLAVVNYEELKLTKDKKYMAYLDAKKKFERTKNLFEKKLVSKEDYDKAEFTLKQSEIDYKDAKVKFDKSMIKAPFDGVITERYITLGQYVSPSQKAFSIVNTKILKAIVYIPEENVSKLKKGQRVVLESDTINKDFEGKVEKISSVVDPESGTVKVTVRVKPDKDIRPGMFVNVKIITDTKHNVLLVPKKAVIYQNDRKYIFVVDRDTKKVKKVELKTGYENKDYFECLNKGFSEKTLVVVAGQNTLKDGDKVRVIGNEK</sequence>
<dbReference type="InterPro" id="IPR058647">
    <property type="entry name" value="BSH_CzcB-like"/>
</dbReference>
<dbReference type="PROSITE" id="PS51257">
    <property type="entry name" value="PROKAR_LIPOPROTEIN"/>
    <property type="match status" value="1"/>
</dbReference>
<comment type="similarity">
    <text evidence="1">Belongs to the membrane fusion protein (MFP) (TC 8.A.1) family.</text>
</comment>
<evidence type="ECO:0000259" key="2">
    <source>
        <dbReference type="Pfam" id="PF25954"/>
    </source>
</evidence>
<evidence type="ECO:0000313" key="5">
    <source>
        <dbReference type="EMBL" id="BBB32725.1"/>
    </source>
</evidence>
<evidence type="ECO:0000256" key="1">
    <source>
        <dbReference type="ARBA" id="ARBA00009477"/>
    </source>
</evidence>
<dbReference type="Pfam" id="PF25989">
    <property type="entry name" value="YknX_C"/>
    <property type="match status" value="1"/>
</dbReference>